<gene>
    <name evidence="8" type="primary">Ervk18_0</name>
    <name evidence="8" type="ORF">RHYJUB_R15082</name>
</gene>
<dbReference type="Gene3D" id="3.30.70.270">
    <property type="match status" value="1"/>
</dbReference>
<dbReference type="InterPro" id="IPR043502">
    <property type="entry name" value="DNA/RNA_pol_sf"/>
</dbReference>
<dbReference type="SUPFAM" id="SSF56672">
    <property type="entry name" value="DNA/RNA polymerases"/>
    <property type="match status" value="1"/>
</dbReference>
<dbReference type="Proteomes" id="UP000570016">
    <property type="component" value="Unassembled WGS sequence"/>
</dbReference>
<keyword evidence="2" id="KW-0548">Nucleotidyltransferase</keyword>
<name>A0A7K6RKC1_9AVES</name>
<sequence>PWKYLGWKLVESSVTLQPLRVVTDIKTLNDLQRLLGTVTWVRQYLGISTEDLAPLF</sequence>
<dbReference type="InterPro" id="IPR043128">
    <property type="entry name" value="Rev_trsase/Diguanyl_cyclase"/>
</dbReference>
<proteinExistence type="predicted"/>
<dbReference type="GO" id="GO:0035613">
    <property type="term" value="F:RNA stem-loop binding"/>
    <property type="evidence" value="ECO:0007669"/>
    <property type="project" value="TreeGrafter"/>
</dbReference>
<feature type="domain" description="Reverse transcriptase thumb" evidence="7">
    <location>
        <begin position="19"/>
        <end position="56"/>
    </location>
</feature>
<protein>
    <submittedName>
        <fullName evidence="8">POK18 protein</fullName>
    </submittedName>
</protein>
<organism evidence="8 9">
    <name type="scientific">Rhynochetos jubatus</name>
    <name type="common">kagu</name>
    <dbReference type="NCBI Taxonomy" id="54386"/>
    <lineage>
        <taxon>Eukaryota</taxon>
        <taxon>Metazoa</taxon>
        <taxon>Chordata</taxon>
        <taxon>Craniata</taxon>
        <taxon>Vertebrata</taxon>
        <taxon>Euteleostomi</taxon>
        <taxon>Archelosauria</taxon>
        <taxon>Archosauria</taxon>
        <taxon>Dinosauria</taxon>
        <taxon>Saurischia</taxon>
        <taxon>Theropoda</taxon>
        <taxon>Coelurosauria</taxon>
        <taxon>Aves</taxon>
        <taxon>Neognathae</taxon>
        <taxon>Neoaves</taxon>
        <taxon>Phaethontimorphae</taxon>
        <taxon>Eurypygiformes</taxon>
        <taxon>Rhynochetidae</taxon>
        <taxon>Rhynochetos</taxon>
    </lineage>
</organism>
<dbReference type="EMBL" id="VZRY01001181">
    <property type="protein sequence ID" value="NWW86007.1"/>
    <property type="molecule type" value="Genomic_DNA"/>
</dbReference>
<dbReference type="PANTHER" id="PTHR41694:SF3">
    <property type="entry name" value="RNA-DIRECTED DNA POLYMERASE-RELATED"/>
    <property type="match status" value="1"/>
</dbReference>
<keyword evidence="4" id="KW-0255">Endonuclease</keyword>
<keyword evidence="9" id="KW-1185">Reference proteome</keyword>
<dbReference type="OrthoDB" id="6773263at2759"/>
<evidence type="ECO:0000256" key="4">
    <source>
        <dbReference type="ARBA" id="ARBA00022759"/>
    </source>
</evidence>
<reference evidence="8 9" key="1">
    <citation type="submission" date="2019-09" db="EMBL/GenBank/DDBJ databases">
        <title>Bird 10,000 Genomes (B10K) Project - Family phase.</title>
        <authorList>
            <person name="Zhang G."/>
        </authorList>
    </citation>
    <scope>NUCLEOTIDE SEQUENCE [LARGE SCALE GENOMIC DNA]</scope>
    <source>
        <strain evidence="8">B10K-DU-029-58</strain>
        <tissue evidence="8">Muscle</tissue>
    </source>
</reference>
<evidence type="ECO:0000256" key="1">
    <source>
        <dbReference type="ARBA" id="ARBA00022679"/>
    </source>
</evidence>
<evidence type="ECO:0000256" key="3">
    <source>
        <dbReference type="ARBA" id="ARBA00022722"/>
    </source>
</evidence>
<keyword evidence="1" id="KW-0808">Transferase</keyword>
<comment type="caution">
    <text evidence="8">The sequence shown here is derived from an EMBL/GenBank/DDBJ whole genome shotgun (WGS) entry which is preliminary data.</text>
</comment>
<dbReference type="InterPro" id="IPR010661">
    <property type="entry name" value="RVT_thumb"/>
</dbReference>
<dbReference type="Pfam" id="PF06817">
    <property type="entry name" value="RVT_thumb"/>
    <property type="match status" value="1"/>
</dbReference>
<evidence type="ECO:0000256" key="2">
    <source>
        <dbReference type="ARBA" id="ARBA00022695"/>
    </source>
</evidence>
<keyword evidence="6" id="KW-0695">RNA-directed DNA polymerase</keyword>
<dbReference type="GO" id="GO:0016787">
    <property type="term" value="F:hydrolase activity"/>
    <property type="evidence" value="ECO:0007669"/>
    <property type="project" value="UniProtKB-KW"/>
</dbReference>
<dbReference type="GO" id="GO:0004519">
    <property type="term" value="F:endonuclease activity"/>
    <property type="evidence" value="ECO:0007669"/>
    <property type="project" value="UniProtKB-KW"/>
</dbReference>
<dbReference type="AlphaFoldDB" id="A0A7K6RKC1"/>
<evidence type="ECO:0000313" key="8">
    <source>
        <dbReference type="EMBL" id="NWW86007.1"/>
    </source>
</evidence>
<feature type="non-terminal residue" evidence="8">
    <location>
        <position position="56"/>
    </location>
</feature>
<evidence type="ECO:0000313" key="9">
    <source>
        <dbReference type="Proteomes" id="UP000570016"/>
    </source>
</evidence>
<keyword evidence="5" id="KW-0378">Hydrolase</keyword>
<evidence type="ECO:0000256" key="6">
    <source>
        <dbReference type="ARBA" id="ARBA00022918"/>
    </source>
</evidence>
<evidence type="ECO:0000256" key="5">
    <source>
        <dbReference type="ARBA" id="ARBA00022801"/>
    </source>
</evidence>
<accession>A0A7K6RKC1</accession>
<dbReference type="GO" id="GO:0003964">
    <property type="term" value="F:RNA-directed DNA polymerase activity"/>
    <property type="evidence" value="ECO:0007669"/>
    <property type="project" value="UniProtKB-KW"/>
</dbReference>
<evidence type="ECO:0000259" key="7">
    <source>
        <dbReference type="Pfam" id="PF06817"/>
    </source>
</evidence>
<keyword evidence="3" id="KW-0540">Nuclease</keyword>
<dbReference type="PANTHER" id="PTHR41694">
    <property type="entry name" value="ENDOGENOUS RETROVIRUS GROUP K MEMBER POL PROTEIN"/>
    <property type="match status" value="1"/>
</dbReference>
<feature type="non-terminal residue" evidence="8">
    <location>
        <position position="1"/>
    </location>
</feature>